<dbReference type="RefSeq" id="XP_060293313.1">
    <property type="nucleotide sequence ID" value="XM_060445912.1"/>
</dbReference>
<dbReference type="Proteomes" id="UP001172101">
    <property type="component" value="Unassembled WGS sequence"/>
</dbReference>
<dbReference type="EMBL" id="JAUIRO010000006">
    <property type="protein sequence ID" value="KAK0710009.1"/>
    <property type="molecule type" value="Genomic_DNA"/>
</dbReference>
<accession>A0AA40A677</accession>
<reference evidence="4" key="1">
    <citation type="submission" date="2023-06" db="EMBL/GenBank/DDBJ databases">
        <title>Genome-scale phylogeny and comparative genomics of the fungal order Sordariales.</title>
        <authorList>
            <consortium name="Lawrence Berkeley National Laboratory"/>
            <person name="Hensen N."/>
            <person name="Bonometti L."/>
            <person name="Westerberg I."/>
            <person name="Brannstrom I.O."/>
            <person name="Guillou S."/>
            <person name="Cros-Aarteil S."/>
            <person name="Calhoun S."/>
            <person name="Haridas S."/>
            <person name="Kuo A."/>
            <person name="Mondo S."/>
            <person name="Pangilinan J."/>
            <person name="Riley R."/>
            <person name="LaButti K."/>
            <person name="Andreopoulos B."/>
            <person name="Lipzen A."/>
            <person name="Chen C."/>
            <person name="Yanf M."/>
            <person name="Daum C."/>
            <person name="Ng V."/>
            <person name="Clum A."/>
            <person name="Steindorff A."/>
            <person name="Ohm R."/>
            <person name="Martin F."/>
            <person name="Silar P."/>
            <person name="Natvig D."/>
            <person name="Lalanne C."/>
            <person name="Gautier V."/>
            <person name="Ament-velasquez S.L."/>
            <person name="Kruys A."/>
            <person name="Hutchinson M.I."/>
            <person name="Powell A.J."/>
            <person name="Barry K."/>
            <person name="Miller A.N."/>
            <person name="Grigoriev I.V."/>
            <person name="Debuchy R."/>
            <person name="Gladieux P."/>
            <person name="Thoren M.H."/>
            <person name="Johannesson H."/>
        </authorList>
    </citation>
    <scope>NUCLEOTIDE SEQUENCE</scope>
    <source>
        <strain evidence="4">SMH2392-1A</strain>
    </source>
</reference>
<dbReference type="InterPro" id="IPR008949">
    <property type="entry name" value="Isoprenoid_synthase_dom_sf"/>
</dbReference>
<evidence type="ECO:0000313" key="5">
    <source>
        <dbReference type="Proteomes" id="UP001172101"/>
    </source>
</evidence>
<dbReference type="InterPro" id="IPR011009">
    <property type="entry name" value="Kinase-like_dom_sf"/>
</dbReference>
<gene>
    <name evidence="4" type="ORF">B0T26DRAFT_755130</name>
</gene>
<dbReference type="SUPFAM" id="SSF48576">
    <property type="entry name" value="Terpenoid synthases"/>
    <property type="match status" value="1"/>
</dbReference>
<evidence type="ECO:0000256" key="2">
    <source>
        <dbReference type="ARBA" id="ARBA00048655"/>
    </source>
</evidence>
<proteinExistence type="predicted"/>
<evidence type="ECO:0000256" key="1">
    <source>
        <dbReference type="ARBA" id="ARBA00011961"/>
    </source>
</evidence>
<dbReference type="Gene3D" id="1.10.600.10">
    <property type="entry name" value="Farnesyl Diphosphate Synthase"/>
    <property type="match status" value="1"/>
</dbReference>
<protein>
    <recommendedName>
        <fullName evidence="1">protein-ribulosamine 3-kinase</fullName>
        <ecNumber evidence="1">2.7.1.172</ecNumber>
    </recommendedName>
</protein>
<dbReference type="PANTHER" id="PTHR12149">
    <property type="entry name" value="FRUCTOSAMINE 3 KINASE-RELATED PROTEIN"/>
    <property type="match status" value="1"/>
</dbReference>
<dbReference type="InterPro" id="IPR016477">
    <property type="entry name" value="Fructo-/Ketosamine-3-kinase"/>
</dbReference>
<evidence type="ECO:0000313" key="4">
    <source>
        <dbReference type="EMBL" id="KAK0710009.1"/>
    </source>
</evidence>
<dbReference type="AlphaFoldDB" id="A0AA40A677"/>
<dbReference type="PANTHER" id="PTHR12149:SF8">
    <property type="entry name" value="PROTEIN-RIBULOSAMINE 3-KINASE"/>
    <property type="match status" value="1"/>
</dbReference>
<dbReference type="Gene3D" id="1.10.510.10">
    <property type="entry name" value="Transferase(Phosphotransferase) domain 1"/>
    <property type="match status" value="1"/>
</dbReference>
<dbReference type="Pfam" id="PF03881">
    <property type="entry name" value="Fructosamin_kin"/>
    <property type="match status" value="2"/>
</dbReference>
<dbReference type="GeneID" id="85329182"/>
<dbReference type="SUPFAM" id="SSF56112">
    <property type="entry name" value="Protein kinase-like (PK-like)"/>
    <property type="match status" value="1"/>
</dbReference>
<dbReference type="EC" id="2.7.1.172" evidence="1"/>
<name>A0AA40A677_9PEZI</name>
<keyword evidence="5" id="KW-1185">Reference proteome</keyword>
<comment type="caution">
    <text evidence="4">The sequence shown here is derived from an EMBL/GenBank/DDBJ whole genome shotgun (WGS) entry which is preliminary data.</text>
</comment>
<feature type="region of interest" description="Disordered" evidence="3">
    <location>
        <begin position="1"/>
        <end position="25"/>
    </location>
</feature>
<dbReference type="GO" id="GO:0102193">
    <property type="term" value="F:protein-ribulosamine 3-kinase activity"/>
    <property type="evidence" value="ECO:0007669"/>
    <property type="project" value="UniProtKB-EC"/>
</dbReference>
<dbReference type="Pfam" id="PF19086">
    <property type="entry name" value="Terpene_syn_C_2"/>
    <property type="match status" value="1"/>
</dbReference>
<organism evidence="4 5">
    <name type="scientific">Lasiosphaeria miniovina</name>
    <dbReference type="NCBI Taxonomy" id="1954250"/>
    <lineage>
        <taxon>Eukaryota</taxon>
        <taxon>Fungi</taxon>
        <taxon>Dikarya</taxon>
        <taxon>Ascomycota</taxon>
        <taxon>Pezizomycotina</taxon>
        <taxon>Sordariomycetes</taxon>
        <taxon>Sordariomycetidae</taxon>
        <taxon>Sordariales</taxon>
        <taxon>Lasiosphaeriaceae</taxon>
        <taxon>Lasiosphaeria</taxon>
    </lineage>
</organism>
<evidence type="ECO:0000256" key="3">
    <source>
        <dbReference type="SAM" id="MobiDB-lite"/>
    </source>
</evidence>
<comment type="catalytic activity">
    <reaction evidence="2">
        <text>N(6)-D-ribulosyl-L-lysyl-[protein] + ATP = N(6)-(3-O-phospho-D-ribulosyl)-L-lysyl-[protein] + ADP + H(+)</text>
        <dbReference type="Rhea" id="RHEA:48432"/>
        <dbReference type="Rhea" id="RHEA-COMP:12103"/>
        <dbReference type="Rhea" id="RHEA-COMP:12104"/>
        <dbReference type="ChEBI" id="CHEBI:15378"/>
        <dbReference type="ChEBI" id="CHEBI:30616"/>
        <dbReference type="ChEBI" id="CHEBI:90418"/>
        <dbReference type="ChEBI" id="CHEBI:90420"/>
        <dbReference type="ChEBI" id="CHEBI:456216"/>
        <dbReference type="EC" id="2.7.1.172"/>
    </reaction>
    <physiologicalReaction direction="left-to-right" evidence="2">
        <dbReference type="Rhea" id="RHEA:48433"/>
    </physiologicalReaction>
</comment>
<sequence length="555" mass="61895">MNASEIDVERHGGQQAPTEPVPKPQLGDQFELDEAVTDEFYSGFKSTVVSARHYSMSLWGQTAKITATGPNGEQENLQSVAGSVTPEAQTMIRGEFESLPAIHQVSPGFVPYPIALGDYHANPDTWFLLTKFCVIGAQPPSSPEKFVARLAALHRDSRSPNGMFGFHVTTCHGTIPQAPAIGSRQRVPRLLSALPKDLKPCLVHGDLWDENTAQDGETGEPFVFDTGSFYAHNEYEIGNWRAARHWLSCAEYVEAYKRHYPPTEPEIDREVIDYLVNTWEWPSERHKRGFVSWKLSDVVLFMLSTGDTYRVKLACELLLLGFLMDDWFDHHTLSQTTAVVSRLDALLASPTTFTPSSTIERMHLSLFTRILAVANTPNEPAILSTYMSMLACHCDAARDTTTSLRTYLAFREADVGMPICVELLYWTDPSLTSTPASERAALRCLDRVASDHVSILNDVFSFEREWAASADDGAPLVNGVCILAHEVGVEVGAAKVLCLALVRAWEVEFRRRAKEVLASAKAEGMDLARMERAVMGVERRMSGAEAFSWRTRRYW</sequence>